<feature type="active site" description="Charge relay system" evidence="5">
    <location>
        <position position="312"/>
    </location>
</feature>
<dbReference type="PROSITE" id="PS00137">
    <property type="entry name" value="SUBTILASE_HIS"/>
    <property type="match status" value="1"/>
</dbReference>
<dbReference type="PANTHER" id="PTHR43806:SF58">
    <property type="entry name" value="ALKALINE PROTEASE 1-RELATED"/>
    <property type="match status" value="1"/>
</dbReference>
<evidence type="ECO:0000256" key="1">
    <source>
        <dbReference type="ARBA" id="ARBA00011073"/>
    </source>
</evidence>
<evidence type="ECO:0000256" key="5">
    <source>
        <dbReference type="PROSITE-ProRule" id="PRU01240"/>
    </source>
</evidence>
<evidence type="ECO:0000313" key="9">
    <source>
        <dbReference type="Proteomes" id="UP000193411"/>
    </source>
</evidence>
<accession>A0A1Y2HQQ7</accession>
<sequence>MHILVDKHIEWLKSQLGTALPLGDLLHKYDFGPNRFHGYAGTFHPLVVQVLRQLPIVHSVERDQVVSLNQAASVWPEQSLTQNNVPWNLARVWQASTPVASPTQFKYWSRAGRGVDAYILDSGISELVDDYAGRVIRGVQTSSDGSFEDTTGHGSHVASLVAGTRWGIAKSSTLYNVKVLNARGSGTWSGIIAGINWAVNNTRSTGRPSVINMSISGPVSLALNAALKSAVDNGVHVVVAAGNSATDACTTSPASAMQQSPGIHVVGAVNQWNRLSGFSNFGPCVTILAPGESIQAARANTTTGTVLMSGTSMASPATAGVVASVLAQVSMRPERLVRYLQNTATTGAVFVDKPNTTARLLWLNSTQIFASDVIART</sequence>
<dbReference type="GO" id="GO:0004252">
    <property type="term" value="F:serine-type endopeptidase activity"/>
    <property type="evidence" value="ECO:0007669"/>
    <property type="project" value="UniProtKB-UniRule"/>
</dbReference>
<keyword evidence="9" id="KW-1185">Reference proteome</keyword>
<feature type="domain" description="Inhibitor I9" evidence="7">
    <location>
        <begin position="7"/>
        <end position="68"/>
    </location>
</feature>
<dbReference type="InterPro" id="IPR000209">
    <property type="entry name" value="Peptidase_S8/S53_dom"/>
</dbReference>
<keyword evidence="2 5" id="KW-0645">Protease</keyword>
<dbReference type="InterPro" id="IPR022398">
    <property type="entry name" value="Peptidase_S8_His-AS"/>
</dbReference>
<dbReference type="AlphaFoldDB" id="A0A1Y2HQQ7"/>
<keyword evidence="4 5" id="KW-0720">Serine protease</keyword>
<evidence type="ECO:0000256" key="2">
    <source>
        <dbReference type="ARBA" id="ARBA00022670"/>
    </source>
</evidence>
<dbReference type="InterPro" id="IPR036852">
    <property type="entry name" value="Peptidase_S8/S53_dom_sf"/>
</dbReference>
<evidence type="ECO:0000256" key="4">
    <source>
        <dbReference type="ARBA" id="ARBA00022825"/>
    </source>
</evidence>
<dbReference type="CDD" id="cd04077">
    <property type="entry name" value="Peptidases_S8_PCSK9_ProteinaseK_like"/>
    <property type="match status" value="1"/>
</dbReference>
<organism evidence="8 9">
    <name type="scientific">Catenaria anguillulae PL171</name>
    <dbReference type="NCBI Taxonomy" id="765915"/>
    <lineage>
        <taxon>Eukaryota</taxon>
        <taxon>Fungi</taxon>
        <taxon>Fungi incertae sedis</taxon>
        <taxon>Blastocladiomycota</taxon>
        <taxon>Blastocladiomycetes</taxon>
        <taxon>Blastocladiales</taxon>
        <taxon>Catenariaceae</taxon>
        <taxon>Catenaria</taxon>
    </lineage>
</organism>
<dbReference type="GO" id="GO:0006508">
    <property type="term" value="P:proteolysis"/>
    <property type="evidence" value="ECO:0007669"/>
    <property type="project" value="UniProtKB-KW"/>
</dbReference>
<dbReference type="SUPFAM" id="SSF52743">
    <property type="entry name" value="Subtilisin-like"/>
    <property type="match status" value="1"/>
</dbReference>
<dbReference type="GO" id="GO:0005615">
    <property type="term" value="C:extracellular space"/>
    <property type="evidence" value="ECO:0007669"/>
    <property type="project" value="TreeGrafter"/>
</dbReference>
<dbReference type="EMBL" id="MCFL01000015">
    <property type="protein sequence ID" value="ORZ36879.1"/>
    <property type="molecule type" value="Genomic_DNA"/>
</dbReference>
<comment type="similarity">
    <text evidence="1 5">Belongs to the peptidase S8 family.</text>
</comment>
<comment type="caution">
    <text evidence="8">The sequence shown here is derived from an EMBL/GenBank/DDBJ whole genome shotgun (WGS) entry which is preliminary data.</text>
</comment>
<dbReference type="OrthoDB" id="206201at2759"/>
<dbReference type="PROSITE" id="PS00138">
    <property type="entry name" value="SUBTILASE_SER"/>
    <property type="match status" value="1"/>
</dbReference>
<protein>
    <submittedName>
        <fullName evidence="8">Peptidase S8/S53 domain-containing protein</fullName>
    </submittedName>
</protein>
<evidence type="ECO:0000256" key="3">
    <source>
        <dbReference type="ARBA" id="ARBA00022801"/>
    </source>
</evidence>
<dbReference type="PANTHER" id="PTHR43806">
    <property type="entry name" value="PEPTIDASE S8"/>
    <property type="match status" value="1"/>
</dbReference>
<evidence type="ECO:0000259" key="6">
    <source>
        <dbReference type="Pfam" id="PF00082"/>
    </source>
</evidence>
<reference evidence="8 9" key="1">
    <citation type="submission" date="2016-07" db="EMBL/GenBank/DDBJ databases">
        <title>Pervasive Adenine N6-methylation of Active Genes in Fungi.</title>
        <authorList>
            <consortium name="DOE Joint Genome Institute"/>
            <person name="Mondo S.J."/>
            <person name="Dannebaum R.O."/>
            <person name="Kuo R.C."/>
            <person name="Labutti K."/>
            <person name="Haridas S."/>
            <person name="Kuo A."/>
            <person name="Salamov A."/>
            <person name="Ahrendt S.R."/>
            <person name="Lipzen A."/>
            <person name="Sullivan W."/>
            <person name="Andreopoulos W.B."/>
            <person name="Clum A."/>
            <person name="Lindquist E."/>
            <person name="Daum C."/>
            <person name="Ramamoorthy G.K."/>
            <person name="Gryganskyi A."/>
            <person name="Culley D."/>
            <person name="Magnuson J.K."/>
            <person name="James T.Y."/>
            <person name="O'Malley M.A."/>
            <person name="Stajich J.E."/>
            <person name="Spatafora J.W."/>
            <person name="Visel A."/>
            <person name="Grigoriev I.V."/>
        </authorList>
    </citation>
    <scope>NUCLEOTIDE SEQUENCE [LARGE SCALE GENOMIC DNA]</scope>
    <source>
        <strain evidence="8 9">PL171</strain>
    </source>
</reference>
<dbReference type="SUPFAM" id="SSF54897">
    <property type="entry name" value="Protease propeptides/inhibitors"/>
    <property type="match status" value="1"/>
</dbReference>
<gene>
    <name evidence="8" type="ORF">BCR44DRAFT_123583</name>
</gene>
<feature type="domain" description="Peptidase S8/S53" evidence="6">
    <location>
        <begin position="138"/>
        <end position="347"/>
    </location>
</feature>
<dbReference type="InterPro" id="IPR034193">
    <property type="entry name" value="PCSK9_ProteinaseK-like"/>
</dbReference>
<feature type="active site" description="Charge relay system" evidence="5">
    <location>
        <position position="153"/>
    </location>
</feature>
<feature type="active site" description="Charge relay system" evidence="5">
    <location>
        <position position="121"/>
    </location>
</feature>
<name>A0A1Y2HQQ7_9FUNG</name>
<dbReference type="Proteomes" id="UP000193411">
    <property type="component" value="Unassembled WGS sequence"/>
</dbReference>
<dbReference type="InterPro" id="IPR015500">
    <property type="entry name" value="Peptidase_S8_subtilisin-rel"/>
</dbReference>
<keyword evidence="3 5" id="KW-0378">Hydrolase</keyword>
<dbReference type="Pfam" id="PF05922">
    <property type="entry name" value="Inhibitor_I9"/>
    <property type="match status" value="1"/>
</dbReference>
<evidence type="ECO:0000259" key="7">
    <source>
        <dbReference type="Pfam" id="PF05922"/>
    </source>
</evidence>
<proteinExistence type="inferred from homology"/>
<dbReference type="Pfam" id="PF00082">
    <property type="entry name" value="Peptidase_S8"/>
    <property type="match status" value="1"/>
</dbReference>
<dbReference type="PROSITE" id="PS51892">
    <property type="entry name" value="SUBTILASE"/>
    <property type="match status" value="1"/>
</dbReference>
<dbReference type="PRINTS" id="PR00723">
    <property type="entry name" value="SUBTILISIN"/>
</dbReference>
<dbReference type="STRING" id="765915.A0A1Y2HQQ7"/>
<dbReference type="InterPro" id="IPR050131">
    <property type="entry name" value="Peptidase_S8_subtilisin-like"/>
</dbReference>
<evidence type="ECO:0000313" key="8">
    <source>
        <dbReference type="EMBL" id="ORZ36879.1"/>
    </source>
</evidence>
<dbReference type="InterPro" id="IPR010259">
    <property type="entry name" value="S8pro/Inhibitor_I9"/>
</dbReference>
<dbReference type="InterPro" id="IPR023828">
    <property type="entry name" value="Peptidase_S8_Ser-AS"/>
</dbReference>
<dbReference type="Gene3D" id="3.40.50.200">
    <property type="entry name" value="Peptidase S8/S53 domain"/>
    <property type="match status" value="1"/>
</dbReference>